<evidence type="ECO:0000256" key="2">
    <source>
        <dbReference type="ARBA" id="ARBA00023125"/>
    </source>
</evidence>
<proteinExistence type="predicted"/>
<dbReference type="InterPro" id="IPR011075">
    <property type="entry name" value="TetR_C"/>
</dbReference>
<protein>
    <submittedName>
        <fullName evidence="7">TetR/AcrR family transcriptional regulator</fullName>
    </submittedName>
</protein>
<name>A0ABP7IXB8_9ACTN</name>
<organism evidence="7 8">
    <name type="scientific">Nocardioides panacisoli</name>
    <dbReference type="NCBI Taxonomy" id="627624"/>
    <lineage>
        <taxon>Bacteria</taxon>
        <taxon>Bacillati</taxon>
        <taxon>Actinomycetota</taxon>
        <taxon>Actinomycetes</taxon>
        <taxon>Propionibacteriales</taxon>
        <taxon>Nocardioidaceae</taxon>
        <taxon>Nocardioides</taxon>
    </lineage>
</organism>
<dbReference type="InterPro" id="IPR001647">
    <property type="entry name" value="HTH_TetR"/>
</dbReference>
<feature type="domain" description="HTH tetR-type" evidence="6">
    <location>
        <begin position="29"/>
        <end position="90"/>
    </location>
</feature>
<dbReference type="Gene3D" id="1.10.10.60">
    <property type="entry name" value="Homeodomain-like"/>
    <property type="match status" value="1"/>
</dbReference>
<dbReference type="Gene3D" id="1.10.357.10">
    <property type="entry name" value="Tetracycline Repressor, domain 2"/>
    <property type="match status" value="1"/>
</dbReference>
<dbReference type="SUPFAM" id="SSF46689">
    <property type="entry name" value="Homeodomain-like"/>
    <property type="match status" value="1"/>
</dbReference>
<comment type="caution">
    <text evidence="7">The sequence shown here is derived from an EMBL/GenBank/DDBJ whole genome shotgun (WGS) entry which is preliminary data.</text>
</comment>
<dbReference type="PANTHER" id="PTHR30055">
    <property type="entry name" value="HTH-TYPE TRANSCRIPTIONAL REGULATOR RUTR"/>
    <property type="match status" value="1"/>
</dbReference>
<evidence type="ECO:0000256" key="3">
    <source>
        <dbReference type="ARBA" id="ARBA00023163"/>
    </source>
</evidence>
<dbReference type="InterPro" id="IPR023772">
    <property type="entry name" value="DNA-bd_HTH_TetR-type_CS"/>
</dbReference>
<evidence type="ECO:0000256" key="1">
    <source>
        <dbReference type="ARBA" id="ARBA00023015"/>
    </source>
</evidence>
<feature type="DNA-binding region" description="H-T-H motif" evidence="4">
    <location>
        <begin position="53"/>
        <end position="72"/>
    </location>
</feature>
<evidence type="ECO:0000256" key="5">
    <source>
        <dbReference type="SAM" id="MobiDB-lite"/>
    </source>
</evidence>
<keyword evidence="8" id="KW-1185">Reference proteome</keyword>
<keyword evidence="1" id="KW-0805">Transcription regulation</keyword>
<evidence type="ECO:0000259" key="6">
    <source>
        <dbReference type="PROSITE" id="PS50977"/>
    </source>
</evidence>
<keyword evidence="3" id="KW-0804">Transcription</keyword>
<dbReference type="PROSITE" id="PS50977">
    <property type="entry name" value="HTH_TETR_2"/>
    <property type="match status" value="1"/>
</dbReference>
<dbReference type="SUPFAM" id="SSF48498">
    <property type="entry name" value="Tetracyclin repressor-like, C-terminal domain"/>
    <property type="match status" value="1"/>
</dbReference>
<evidence type="ECO:0000313" key="7">
    <source>
        <dbReference type="EMBL" id="GAA3828697.1"/>
    </source>
</evidence>
<gene>
    <name evidence="7" type="ORF">GCM10022242_32610</name>
</gene>
<dbReference type="PROSITE" id="PS01081">
    <property type="entry name" value="HTH_TETR_1"/>
    <property type="match status" value="1"/>
</dbReference>
<dbReference type="InterPro" id="IPR050109">
    <property type="entry name" value="HTH-type_TetR-like_transc_reg"/>
</dbReference>
<dbReference type="Pfam" id="PF16859">
    <property type="entry name" value="TetR_C_11"/>
    <property type="match status" value="1"/>
</dbReference>
<dbReference type="InterPro" id="IPR009057">
    <property type="entry name" value="Homeodomain-like_sf"/>
</dbReference>
<feature type="region of interest" description="Disordered" evidence="5">
    <location>
        <begin position="1"/>
        <end position="30"/>
    </location>
</feature>
<keyword evidence="2 4" id="KW-0238">DNA-binding</keyword>
<dbReference type="EMBL" id="BAABAH010000013">
    <property type="protein sequence ID" value="GAA3828697.1"/>
    <property type="molecule type" value="Genomic_DNA"/>
</dbReference>
<dbReference type="InterPro" id="IPR036271">
    <property type="entry name" value="Tet_transcr_reg_TetR-rel_C_sf"/>
</dbReference>
<accession>A0ABP7IXB8</accession>
<dbReference type="PANTHER" id="PTHR30055:SF148">
    <property type="entry name" value="TETR-FAMILY TRANSCRIPTIONAL REGULATOR"/>
    <property type="match status" value="1"/>
</dbReference>
<evidence type="ECO:0000256" key="4">
    <source>
        <dbReference type="PROSITE-ProRule" id="PRU00335"/>
    </source>
</evidence>
<dbReference type="Pfam" id="PF00440">
    <property type="entry name" value="TetR_N"/>
    <property type="match status" value="1"/>
</dbReference>
<dbReference type="Proteomes" id="UP001501821">
    <property type="component" value="Unassembled WGS sequence"/>
</dbReference>
<reference evidence="8" key="1">
    <citation type="journal article" date="2019" name="Int. J. Syst. Evol. Microbiol.">
        <title>The Global Catalogue of Microorganisms (GCM) 10K type strain sequencing project: providing services to taxonomists for standard genome sequencing and annotation.</title>
        <authorList>
            <consortium name="The Broad Institute Genomics Platform"/>
            <consortium name="The Broad Institute Genome Sequencing Center for Infectious Disease"/>
            <person name="Wu L."/>
            <person name="Ma J."/>
        </authorList>
    </citation>
    <scope>NUCLEOTIDE SEQUENCE [LARGE SCALE GENOMIC DNA]</scope>
    <source>
        <strain evidence="8">JCM 16953</strain>
    </source>
</reference>
<sequence length="217" mass="24116">MSHNDEVTTSADDPDGPAPRRAAGRPRSEATSQAILDAVLDMIAEQGSFNTLSMEAVAARSGASKATIYRRWPTKEEMVAAAVDSIKSPVALELPHISARDDLLRLGRSIRTSLSEKEQRILRVITFEGASNAELRAHQQRYMARRREAGREVFRYWVEKGELREDIDIGIAAAMFTNTILMIMVYDHFPDLKSPDVVERVIDHLLPGIEARASGSE</sequence>
<evidence type="ECO:0000313" key="8">
    <source>
        <dbReference type="Proteomes" id="UP001501821"/>
    </source>
</evidence>